<accession>A0A6A7RP92</accession>
<proteinExistence type="predicted"/>
<evidence type="ECO:0000313" key="3">
    <source>
        <dbReference type="Proteomes" id="UP000342300"/>
    </source>
</evidence>
<evidence type="ECO:0000256" key="1">
    <source>
        <dbReference type="SAM" id="MobiDB-lite"/>
    </source>
</evidence>
<name>A0A6A7RP92_9PROT</name>
<organism evidence="2 3">
    <name type="scientific">Candidatus Accumulibacter phosphatis</name>
    <dbReference type="NCBI Taxonomy" id="327160"/>
    <lineage>
        <taxon>Bacteria</taxon>
        <taxon>Pseudomonadati</taxon>
        <taxon>Pseudomonadota</taxon>
        <taxon>Betaproteobacteria</taxon>
        <taxon>Candidatus Accumulibacter</taxon>
    </lineage>
</organism>
<dbReference type="Proteomes" id="UP000342300">
    <property type="component" value="Unassembled WGS sequence"/>
</dbReference>
<evidence type="ECO:0000313" key="2">
    <source>
        <dbReference type="EMBL" id="MQM29374.1"/>
    </source>
</evidence>
<dbReference type="EMBL" id="PDHS01000039">
    <property type="protein sequence ID" value="MQM29374.1"/>
    <property type="molecule type" value="Genomic_DNA"/>
</dbReference>
<feature type="region of interest" description="Disordered" evidence="1">
    <location>
        <begin position="1"/>
        <end position="24"/>
    </location>
</feature>
<comment type="caution">
    <text evidence="2">The sequence shown here is derived from an EMBL/GenBank/DDBJ whole genome shotgun (WGS) entry which is preliminary data.</text>
</comment>
<protein>
    <submittedName>
        <fullName evidence="2">Uncharacterized protein</fullName>
    </submittedName>
</protein>
<reference evidence="2 3" key="1">
    <citation type="submission" date="2017-09" db="EMBL/GenBank/DDBJ databases">
        <title>Metagenomic Analysis Reveals Denitrifying Candidatus Accumulibacter and Flanking Population as a Source of N2O.</title>
        <authorList>
            <person name="Gao H."/>
            <person name="Mao Y."/>
            <person name="Zhao X."/>
            <person name="Liu W.-T."/>
            <person name="Zhang T."/>
            <person name="Wells G."/>
        </authorList>
    </citation>
    <scope>NUCLEOTIDE SEQUENCE [LARGE SCALE GENOMIC DNA]</scope>
    <source>
        <strain evidence="2">CANDO_2_IC</strain>
    </source>
</reference>
<sequence length="70" mass="7433">MLAPGPLRIDSSQQAQGKIDPNGLFASPDKIGDEAQRILDGYGSGNTGPVVNRQPPIAGTAFHNFPRLYV</sequence>
<gene>
    <name evidence="2" type="ORF">CRU78_02010</name>
</gene>
<dbReference type="AlphaFoldDB" id="A0A6A7RP92"/>